<dbReference type="RefSeq" id="WP_035448797.1">
    <property type="nucleotide sequence ID" value="NZ_JNHN01000174.1"/>
</dbReference>
<dbReference type="Gene3D" id="2.40.160.20">
    <property type="match status" value="1"/>
</dbReference>
<feature type="transmembrane region" description="Helical" evidence="2">
    <location>
        <begin position="52"/>
        <end position="75"/>
    </location>
</feature>
<feature type="compositionally biased region" description="Polar residues" evidence="1">
    <location>
        <begin position="157"/>
        <end position="179"/>
    </location>
</feature>
<keyword evidence="2" id="KW-1133">Transmembrane helix</keyword>
<dbReference type="AlphaFoldDB" id="A0A078RYE7"/>
<dbReference type="PATRIC" id="fig|1339349.3.peg.2479"/>
<gene>
    <name evidence="3" type="ORF">M094_1305</name>
</gene>
<name>A0A078RYE7_BACUN</name>
<protein>
    <submittedName>
        <fullName evidence="3">Outer membrane beta-barrel domain protein</fullName>
    </submittedName>
</protein>
<dbReference type="Proteomes" id="UP000028013">
    <property type="component" value="Unassembled WGS sequence"/>
</dbReference>
<accession>A0A078RYE7</accession>
<keyword evidence="2" id="KW-0812">Transmembrane</keyword>
<proteinExistence type="predicted"/>
<dbReference type="InterPro" id="IPR011250">
    <property type="entry name" value="OMP/PagP_B-barrel"/>
</dbReference>
<organism evidence="3 4">
    <name type="scientific">Bacteroides uniformis str. 3978 T3 ii</name>
    <dbReference type="NCBI Taxonomy" id="1339349"/>
    <lineage>
        <taxon>Bacteria</taxon>
        <taxon>Pseudomonadati</taxon>
        <taxon>Bacteroidota</taxon>
        <taxon>Bacteroidia</taxon>
        <taxon>Bacteroidales</taxon>
        <taxon>Bacteroidaceae</taxon>
        <taxon>Bacteroides</taxon>
    </lineage>
</organism>
<dbReference type="EMBL" id="JNHN01000174">
    <property type="protein sequence ID" value="KDS50380.1"/>
    <property type="molecule type" value="Genomic_DNA"/>
</dbReference>
<evidence type="ECO:0000256" key="1">
    <source>
        <dbReference type="SAM" id="MobiDB-lite"/>
    </source>
</evidence>
<keyword evidence="2" id="KW-0472">Membrane</keyword>
<evidence type="ECO:0000256" key="2">
    <source>
        <dbReference type="SAM" id="Phobius"/>
    </source>
</evidence>
<feature type="region of interest" description="Disordered" evidence="1">
    <location>
        <begin position="115"/>
        <end position="139"/>
    </location>
</feature>
<dbReference type="SUPFAM" id="SSF56925">
    <property type="entry name" value="OMPA-like"/>
    <property type="match status" value="1"/>
</dbReference>
<reference evidence="3 4" key="1">
    <citation type="submission" date="2014-04" db="EMBL/GenBank/DDBJ databases">
        <authorList>
            <person name="Sears C."/>
            <person name="Carroll K."/>
            <person name="Sack B.R."/>
            <person name="Qadri F."/>
            <person name="Myers L.L."/>
            <person name="Chung G.-T."/>
            <person name="Escheverria P."/>
            <person name="Fraser C.M."/>
            <person name="Sadzewicz L."/>
            <person name="Shefchek K.A."/>
            <person name="Tallon L."/>
            <person name="Das S.P."/>
            <person name="Daugherty S."/>
            <person name="Mongodin E.F."/>
        </authorList>
    </citation>
    <scope>NUCLEOTIDE SEQUENCE [LARGE SCALE GENOMIC DNA]</scope>
    <source>
        <strain evidence="3 4">3978 T3 ii</strain>
    </source>
</reference>
<evidence type="ECO:0000313" key="3">
    <source>
        <dbReference type="EMBL" id="KDS50380.1"/>
    </source>
</evidence>
<sequence length="366" mass="39711">MRENDEITGLFRSRLAGAEMTVREDFWEGLQRDLPSPVAAKGRRPLFLSPRFHRVAAAASVVFVLGAASAAFWYFSPKEEIKEAFTQVAAMTPEGNLNGDVVQESFPSIHQANPMAQKPGTQHPANGIPAGLTAQADEDESVSVHVSIRITQRVYGNQQQPGNGYYSNGTPAGNGNYHSNPGHKDADIDRMLPSSEEEPAKSVAVSPSKPRNWALKAGIGTSLPKGNFHMPFTAGVSVERCLNKHFSLEAGLQYNCLDGDHTLHTLEVPVRLNMMLASTPKVDFYAMVGGAAEKCIAGAPDNGFGAEPVQLSVAAGVGVRYKMNNRFALFAEPSVSHHFDTDSQTRTLRTERPTNLNLLCGVRMTY</sequence>
<evidence type="ECO:0000313" key="4">
    <source>
        <dbReference type="Proteomes" id="UP000028013"/>
    </source>
</evidence>
<feature type="region of interest" description="Disordered" evidence="1">
    <location>
        <begin position="157"/>
        <end position="207"/>
    </location>
</feature>
<comment type="caution">
    <text evidence="3">The sequence shown here is derived from an EMBL/GenBank/DDBJ whole genome shotgun (WGS) entry which is preliminary data.</text>
</comment>